<name>A0ABP7PCJ2_9SPHI</name>
<organism evidence="1 2">
    <name type="scientific">Mucilaginibacter dorajii</name>
    <dbReference type="NCBI Taxonomy" id="692994"/>
    <lineage>
        <taxon>Bacteria</taxon>
        <taxon>Pseudomonadati</taxon>
        <taxon>Bacteroidota</taxon>
        <taxon>Sphingobacteriia</taxon>
        <taxon>Sphingobacteriales</taxon>
        <taxon>Sphingobacteriaceae</taxon>
        <taxon>Mucilaginibacter</taxon>
    </lineage>
</organism>
<reference evidence="2" key="1">
    <citation type="journal article" date="2019" name="Int. J. Syst. Evol. Microbiol.">
        <title>The Global Catalogue of Microorganisms (GCM) 10K type strain sequencing project: providing services to taxonomists for standard genome sequencing and annotation.</title>
        <authorList>
            <consortium name="The Broad Institute Genomics Platform"/>
            <consortium name="The Broad Institute Genome Sequencing Center for Infectious Disease"/>
            <person name="Wu L."/>
            <person name="Ma J."/>
        </authorList>
    </citation>
    <scope>NUCLEOTIDE SEQUENCE [LARGE SCALE GENOMIC DNA]</scope>
    <source>
        <strain evidence="2">JCM 16601</strain>
    </source>
</reference>
<evidence type="ECO:0000313" key="2">
    <source>
        <dbReference type="Proteomes" id="UP001500742"/>
    </source>
</evidence>
<keyword evidence="2" id="KW-1185">Reference proteome</keyword>
<accession>A0ABP7PCJ2</accession>
<protein>
    <submittedName>
        <fullName evidence="1">Uncharacterized protein</fullName>
    </submittedName>
</protein>
<proteinExistence type="predicted"/>
<gene>
    <name evidence="1" type="ORF">GCM10022210_09470</name>
</gene>
<sequence>MIQVPEKKSKLIKSLLKELGVIIENDSFKLATELNAMIKRGKKPTMDEIVEEVRAVRAKH</sequence>
<dbReference type="Proteomes" id="UP001500742">
    <property type="component" value="Unassembled WGS sequence"/>
</dbReference>
<dbReference type="EMBL" id="BAAAZC010000007">
    <property type="protein sequence ID" value="GAA3963437.1"/>
    <property type="molecule type" value="Genomic_DNA"/>
</dbReference>
<comment type="caution">
    <text evidence="1">The sequence shown here is derived from an EMBL/GenBank/DDBJ whole genome shotgun (WGS) entry which is preliminary data.</text>
</comment>
<evidence type="ECO:0000313" key="1">
    <source>
        <dbReference type="EMBL" id="GAA3963437.1"/>
    </source>
</evidence>